<feature type="region of interest" description="Disordered" evidence="1">
    <location>
        <begin position="36"/>
        <end position="62"/>
    </location>
</feature>
<sequence length="62" mass="6703">MTPKAGTFNLAQPAQRAHNSHKLRLACSTCTAQVPPPRAQPANCTHRGPHAPVLDRPQLLDL</sequence>
<accession>A0A2T4BWL3</accession>
<evidence type="ECO:0000313" key="2">
    <source>
        <dbReference type="EMBL" id="PTB73718.1"/>
    </source>
</evidence>
<proteinExistence type="predicted"/>
<dbReference type="Proteomes" id="UP000240760">
    <property type="component" value="Unassembled WGS sequence"/>
</dbReference>
<evidence type="ECO:0000256" key="1">
    <source>
        <dbReference type="SAM" id="MobiDB-lite"/>
    </source>
</evidence>
<gene>
    <name evidence="2" type="ORF">M440DRAFT_1403910</name>
</gene>
<evidence type="ECO:0000313" key="3">
    <source>
        <dbReference type="Proteomes" id="UP000240760"/>
    </source>
</evidence>
<organism evidence="2 3">
    <name type="scientific">Trichoderma longibrachiatum ATCC 18648</name>
    <dbReference type="NCBI Taxonomy" id="983965"/>
    <lineage>
        <taxon>Eukaryota</taxon>
        <taxon>Fungi</taxon>
        <taxon>Dikarya</taxon>
        <taxon>Ascomycota</taxon>
        <taxon>Pezizomycotina</taxon>
        <taxon>Sordariomycetes</taxon>
        <taxon>Hypocreomycetidae</taxon>
        <taxon>Hypocreales</taxon>
        <taxon>Hypocreaceae</taxon>
        <taxon>Trichoderma</taxon>
    </lineage>
</organism>
<dbReference type="AlphaFoldDB" id="A0A2T4BWL3"/>
<dbReference type="EMBL" id="KZ679137">
    <property type="protein sequence ID" value="PTB73718.1"/>
    <property type="molecule type" value="Genomic_DNA"/>
</dbReference>
<name>A0A2T4BWL3_TRILO</name>
<reference evidence="2 3" key="1">
    <citation type="submission" date="2016-07" db="EMBL/GenBank/DDBJ databases">
        <title>Multiple horizontal gene transfer events from other fungi enriched the ability of initially mycotrophic Trichoderma (Ascomycota) to feed on dead plant biomass.</title>
        <authorList>
            <consortium name="DOE Joint Genome Institute"/>
            <person name="Aerts A."/>
            <person name="Atanasova L."/>
            <person name="Chenthamara K."/>
            <person name="Zhang J."/>
            <person name="Grujic M."/>
            <person name="Henrissat B."/>
            <person name="Kuo A."/>
            <person name="Salamov A."/>
            <person name="Lipzen A."/>
            <person name="Labutti K."/>
            <person name="Barry K."/>
            <person name="Miao Y."/>
            <person name="Rahimi M.J."/>
            <person name="Shen Q."/>
            <person name="Grigoriev I.V."/>
            <person name="Kubicek C.P."/>
            <person name="Druzhinina I.S."/>
        </authorList>
    </citation>
    <scope>NUCLEOTIDE SEQUENCE [LARGE SCALE GENOMIC DNA]</scope>
    <source>
        <strain evidence="2 3">ATCC 18648</strain>
    </source>
</reference>
<protein>
    <submittedName>
        <fullName evidence="2">Uncharacterized protein</fullName>
    </submittedName>
</protein>
<keyword evidence="3" id="KW-1185">Reference proteome</keyword>